<feature type="transmembrane region" description="Helical" evidence="5">
    <location>
        <begin position="216"/>
        <end position="237"/>
    </location>
</feature>
<keyword evidence="2 5" id="KW-0812">Transmembrane</keyword>
<feature type="transmembrane region" description="Helical" evidence="5">
    <location>
        <begin position="165"/>
        <end position="182"/>
    </location>
</feature>
<keyword evidence="3 5" id="KW-1133">Transmembrane helix</keyword>
<dbReference type="Pfam" id="PF01061">
    <property type="entry name" value="ABC2_membrane"/>
    <property type="match status" value="1"/>
</dbReference>
<evidence type="ECO:0000256" key="2">
    <source>
        <dbReference type="ARBA" id="ARBA00022692"/>
    </source>
</evidence>
<keyword evidence="4 5" id="KW-0472">Membrane</keyword>
<evidence type="ECO:0000313" key="8">
    <source>
        <dbReference type="Proteomes" id="UP000075806"/>
    </source>
</evidence>
<dbReference type="AlphaFoldDB" id="A0A162DHD0"/>
<dbReference type="STRING" id="519424.AZF04_09000"/>
<feature type="transmembrane region" description="Helical" evidence="5">
    <location>
        <begin position="130"/>
        <end position="153"/>
    </location>
</feature>
<evidence type="ECO:0000259" key="6">
    <source>
        <dbReference type="Pfam" id="PF01061"/>
    </source>
</evidence>
<evidence type="ECO:0000256" key="1">
    <source>
        <dbReference type="ARBA" id="ARBA00004141"/>
    </source>
</evidence>
<feature type="domain" description="ABC-2 type transporter transmembrane" evidence="6">
    <location>
        <begin position="10"/>
        <end position="205"/>
    </location>
</feature>
<evidence type="ECO:0000256" key="4">
    <source>
        <dbReference type="ARBA" id="ARBA00023136"/>
    </source>
</evidence>
<evidence type="ECO:0000313" key="7">
    <source>
        <dbReference type="EMBL" id="KYG29637.1"/>
    </source>
</evidence>
<reference evidence="7" key="1">
    <citation type="submission" date="2016-02" db="EMBL/GenBank/DDBJ databases">
        <title>Genome sequence of Bacillus trypoxylicola KCTC 13244(T).</title>
        <authorList>
            <person name="Jeong H."/>
            <person name="Park S.-H."/>
            <person name="Choi S.-K."/>
        </authorList>
    </citation>
    <scope>NUCLEOTIDE SEQUENCE [LARGE SCALE GENOMIC DNA]</scope>
    <source>
        <strain evidence="7">KCTC 13244</strain>
    </source>
</reference>
<name>A0A162DHD0_9BACI</name>
<evidence type="ECO:0000256" key="5">
    <source>
        <dbReference type="SAM" id="Phobius"/>
    </source>
</evidence>
<dbReference type="GO" id="GO:0016020">
    <property type="term" value="C:membrane"/>
    <property type="evidence" value="ECO:0007669"/>
    <property type="project" value="UniProtKB-SubCell"/>
</dbReference>
<dbReference type="EMBL" id="LTAO01000023">
    <property type="protein sequence ID" value="KYG29637.1"/>
    <property type="molecule type" value="Genomic_DNA"/>
</dbReference>
<feature type="transmembrane region" description="Helical" evidence="5">
    <location>
        <begin position="95"/>
        <end position="118"/>
    </location>
</feature>
<comment type="subcellular location">
    <subcellularLocation>
        <location evidence="1">Membrane</location>
        <topology evidence="1">Multi-pass membrane protein</topology>
    </subcellularLocation>
</comment>
<proteinExistence type="predicted"/>
<comment type="caution">
    <text evidence="7">The sequence shown here is derived from an EMBL/GenBank/DDBJ whole genome shotgun (WGS) entry which is preliminary data.</text>
</comment>
<accession>A0A162DHD0</accession>
<feature type="transmembrane region" description="Helical" evidence="5">
    <location>
        <begin position="21"/>
        <end position="40"/>
    </location>
</feature>
<dbReference type="InterPro" id="IPR013525">
    <property type="entry name" value="ABC2_TM"/>
</dbReference>
<dbReference type="Proteomes" id="UP000075806">
    <property type="component" value="Unassembled WGS sequence"/>
</dbReference>
<dbReference type="RefSeq" id="WP_061949428.1">
    <property type="nucleotide sequence ID" value="NZ_LTAO01000023.1"/>
</dbReference>
<organism evidence="7 8">
    <name type="scientific">Alkalihalobacillus trypoxylicola</name>
    <dbReference type="NCBI Taxonomy" id="519424"/>
    <lineage>
        <taxon>Bacteria</taxon>
        <taxon>Bacillati</taxon>
        <taxon>Bacillota</taxon>
        <taxon>Bacilli</taxon>
        <taxon>Bacillales</taxon>
        <taxon>Bacillaceae</taxon>
        <taxon>Alkalihalobacillus</taxon>
    </lineage>
</organism>
<dbReference type="OrthoDB" id="1864035at2"/>
<gene>
    <name evidence="7" type="ORF">AZF04_09000</name>
</gene>
<dbReference type="GO" id="GO:0140359">
    <property type="term" value="F:ABC-type transporter activity"/>
    <property type="evidence" value="ECO:0007669"/>
    <property type="project" value="InterPro"/>
</dbReference>
<sequence length="243" mass="27301">MRVLSTVPFTILRLLRDYISLILLLIVPLLLITVFSFIFGNTTTENGGLIIDEQAVILTLAFQLFGGAIVMSYIHYDLFSERKARMQVIPFNRSLYAFSLSLCGTAYSILLGTILIIYSDLVLGVHWGSWLWSVFVVALMALLSSIVCLIFMFSVNNIKVAERLSEVYGVGFIILAGLFFPMPDQPIFTFINDYVNPLSLSVAAIEQVRNGDIQGAWFPVSILFGAIVATFIIMYFLGRRRFH</sequence>
<evidence type="ECO:0000256" key="3">
    <source>
        <dbReference type="ARBA" id="ARBA00022989"/>
    </source>
</evidence>
<protein>
    <submittedName>
        <fullName evidence="7">Multidrug ABC transporter permease</fullName>
    </submittedName>
</protein>
<feature type="transmembrane region" description="Helical" evidence="5">
    <location>
        <begin position="55"/>
        <end position="74"/>
    </location>
</feature>
<keyword evidence="8" id="KW-1185">Reference proteome</keyword>